<organism evidence="1 2">
    <name type="scientific">Streblomastix strix</name>
    <dbReference type="NCBI Taxonomy" id="222440"/>
    <lineage>
        <taxon>Eukaryota</taxon>
        <taxon>Metamonada</taxon>
        <taxon>Preaxostyla</taxon>
        <taxon>Oxymonadida</taxon>
        <taxon>Streblomastigidae</taxon>
        <taxon>Streblomastix</taxon>
    </lineage>
</organism>
<protein>
    <submittedName>
        <fullName evidence="1">Uncharacterized protein</fullName>
    </submittedName>
</protein>
<evidence type="ECO:0000313" key="2">
    <source>
        <dbReference type="Proteomes" id="UP000324800"/>
    </source>
</evidence>
<sequence>MCVLMWRIDMKCLSVQGAHLAQCLEYSYLRWRTRQHTHLIHNLYVLYCPATQFEIPQPCALVYFDTIPHNS</sequence>
<comment type="caution">
    <text evidence="1">The sequence shown here is derived from an EMBL/GenBank/DDBJ whole genome shotgun (WGS) entry which is preliminary data.</text>
</comment>
<gene>
    <name evidence="1" type="ORF">EZS28_002868</name>
</gene>
<accession>A0A5J4X4E3</accession>
<evidence type="ECO:0000313" key="1">
    <source>
        <dbReference type="EMBL" id="KAA6401606.1"/>
    </source>
</evidence>
<dbReference type="AlphaFoldDB" id="A0A5J4X4E3"/>
<dbReference type="EMBL" id="SNRW01000364">
    <property type="protein sequence ID" value="KAA6401606.1"/>
    <property type="molecule type" value="Genomic_DNA"/>
</dbReference>
<dbReference type="Proteomes" id="UP000324800">
    <property type="component" value="Unassembled WGS sequence"/>
</dbReference>
<name>A0A5J4X4E3_9EUKA</name>
<proteinExistence type="predicted"/>
<reference evidence="1 2" key="1">
    <citation type="submission" date="2019-03" db="EMBL/GenBank/DDBJ databases">
        <title>Single cell metagenomics reveals metabolic interactions within the superorganism composed of flagellate Streblomastix strix and complex community of Bacteroidetes bacteria on its surface.</title>
        <authorList>
            <person name="Treitli S.C."/>
            <person name="Kolisko M."/>
            <person name="Husnik F."/>
            <person name="Keeling P."/>
            <person name="Hampl V."/>
        </authorList>
    </citation>
    <scope>NUCLEOTIDE SEQUENCE [LARGE SCALE GENOMIC DNA]</scope>
    <source>
        <strain evidence="1">ST1C</strain>
    </source>
</reference>